<keyword evidence="1" id="KW-0175">Coiled coil</keyword>
<protein>
    <submittedName>
        <fullName evidence="2">Uncharacterized protein</fullName>
    </submittedName>
</protein>
<evidence type="ECO:0000313" key="3">
    <source>
        <dbReference type="Proteomes" id="UP000292886"/>
    </source>
</evidence>
<dbReference type="RefSeq" id="WP_133364489.1">
    <property type="nucleotide sequence ID" value="NZ_CP037940.1"/>
</dbReference>
<gene>
    <name evidence="2" type="ORF">EQG49_13495</name>
</gene>
<accession>A0A4P6YX08</accession>
<dbReference type="Proteomes" id="UP000292886">
    <property type="component" value="Chromosome"/>
</dbReference>
<organism evidence="2 3">
    <name type="scientific">Periweissella cryptocerci</name>
    <dbReference type="NCBI Taxonomy" id="2506420"/>
    <lineage>
        <taxon>Bacteria</taxon>
        <taxon>Bacillati</taxon>
        <taxon>Bacillota</taxon>
        <taxon>Bacilli</taxon>
        <taxon>Lactobacillales</taxon>
        <taxon>Lactobacillaceae</taxon>
        <taxon>Periweissella</taxon>
    </lineage>
</organism>
<proteinExistence type="predicted"/>
<dbReference type="EMBL" id="CP037940">
    <property type="protein sequence ID" value="QBO37412.1"/>
    <property type="molecule type" value="Genomic_DNA"/>
</dbReference>
<dbReference type="KEGG" id="wei:EQG49_13495"/>
<evidence type="ECO:0000256" key="1">
    <source>
        <dbReference type="SAM" id="Coils"/>
    </source>
</evidence>
<dbReference type="AlphaFoldDB" id="A0A4P6YX08"/>
<feature type="coiled-coil region" evidence="1">
    <location>
        <begin position="8"/>
        <end position="35"/>
    </location>
</feature>
<name>A0A4P6YX08_9LACO</name>
<evidence type="ECO:0000313" key="2">
    <source>
        <dbReference type="EMBL" id="QBO37412.1"/>
    </source>
</evidence>
<reference evidence="3" key="1">
    <citation type="submission" date="2019-03" db="EMBL/GenBank/DDBJ databases">
        <title>Weissella sp. 26KH-42 Genome sequencing.</title>
        <authorList>
            <person name="Heo J."/>
            <person name="Kim S.-J."/>
            <person name="Kim J.-S."/>
            <person name="Hong S.-B."/>
            <person name="Kwon S.-W."/>
        </authorList>
    </citation>
    <scope>NUCLEOTIDE SEQUENCE [LARGE SCALE GENOMIC DNA]</scope>
    <source>
        <strain evidence="3">26KH-42</strain>
    </source>
</reference>
<keyword evidence="3" id="KW-1185">Reference proteome</keyword>
<sequence length="84" mass="9335">MPGKNKTVDDFDREIEKHKSEIRKLNKQKEALLNKQALELGKKFLSVVPGGLSPEDAFSLVEGTLSSMNESMETNTDLAENGQE</sequence>